<dbReference type="InterPro" id="IPR008984">
    <property type="entry name" value="SMAD_FHA_dom_sf"/>
</dbReference>
<feature type="compositionally biased region" description="Basic and acidic residues" evidence="2">
    <location>
        <begin position="313"/>
        <end position="322"/>
    </location>
</feature>
<dbReference type="Pfam" id="PF00498">
    <property type="entry name" value="FHA"/>
    <property type="match status" value="1"/>
</dbReference>
<evidence type="ECO:0000313" key="7">
    <source>
        <dbReference type="RefSeq" id="XP_032824776.1"/>
    </source>
</evidence>
<feature type="region of interest" description="Disordered" evidence="2">
    <location>
        <begin position="301"/>
        <end position="424"/>
    </location>
</feature>
<dbReference type="KEGG" id="pmrn:116950805"/>
<evidence type="ECO:0000313" key="5">
    <source>
        <dbReference type="Proteomes" id="UP001318040"/>
    </source>
</evidence>
<dbReference type="AlphaFoldDB" id="A0AAJ7TXG1"/>
<feature type="compositionally biased region" description="Basic and acidic residues" evidence="2">
    <location>
        <begin position="705"/>
        <end position="715"/>
    </location>
</feature>
<dbReference type="InterPro" id="IPR000467">
    <property type="entry name" value="G_patch_dom"/>
</dbReference>
<gene>
    <name evidence="6 7" type="primary">AGGF1</name>
</gene>
<dbReference type="InterPro" id="IPR035624">
    <property type="entry name" value="AGGF1_OCRE"/>
</dbReference>
<dbReference type="PROSITE" id="PS50174">
    <property type="entry name" value="G_PATCH"/>
    <property type="match status" value="1"/>
</dbReference>
<reference evidence="6 7" key="1">
    <citation type="submission" date="2025-04" db="UniProtKB">
        <authorList>
            <consortium name="RefSeq"/>
        </authorList>
    </citation>
    <scope>IDENTIFICATION</scope>
    <source>
        <tissue evidence="6 7">Sperm</tissue>
    </source>
</reference>
<feature type="region of interest" description="Disordered" evidence="2">
    <location>
        <begin position="678"/>
        <end position="743"/>
    </location>
</feature>
<feature type="compositionally biased region" description="Basic residues" evidence="2">
    <location>
        <begin position="372"/>
        <end position="381"/>
    </location>
</feature>
<dbReference type="InterPro" id="IPR041591">
    <property type="entry name" value="OCRE"/>
</dbReference>
<dbReference type="PANTHER" id="PTHR23106:SF24">
    <property type="entry name" value="ANGIOGENIC FACTOR WITH G PATCH AND FHA DOMAINS 1"/>
    <property type="match status" value="1"/>
</dbReference>
<dbReference type="InterPro" id="IPR000253">
    <property type="entry name" value="FHA_dom"/>
</dbReference>
<dbReference type="CTD" id="55109"/>
<protein>
    <submittedName>
        <fullName evidence="6 7">Angiogenic factor with G patch and FHA domains 1 isoform X1</fullName>
    </submittedName>
</protein>
<feature type="region of interest" description="Disordered" evidence="2">
    <location>
        <begin position="1"/>
        <end position="103"/>
    </location>
</feature>
<feature type="region of interest" description="Disordered" evidence="2">
    <location>
        <begin position="599"/>
        <end position="642"/>
    </location>
</feature>
<dbReference type="CDD" id="cd16164">
    <property type="entry name" value="OCRE_VG5Q"/>
    <property type="match status" value="1"/>
</dbReference>
<feature type="compositionally biased region" description="Acidic residues" evidence="2">
    <location>
        <begin position="390"/>
        <end position="400"/>
    </location>
</feature>
<feature type="compositionally biased region" description="Basic residues" evidence="2">
    <location>
        <begin position="343"/>
        <end position="356"/>
    </location>
</feature>
<dbReference type="RefSeq" id="XP_032824776.1">
    <property type="nucleotide sequence ID" value="XM_032968885.1"/>
</dbReference>
<sequence>MEQQEMDDVCGIDENNLHGEHVENGSGGGGVQCEKLTLQEDPPPSGTWQEEEEEDDTAMQRGESAETQEGDGGEETLALAESGRRGDTDDEFEEDGVRAEELSDLPEDAEILRRELLLCRKRLQKAEQLHGTVQRYNDDLRAQVEVLSKQVHELKKCRRQKTDAETQTDGTADTAQLGYEYGVSEYPSVEAVESEQQPPQQQPLENSTSRIQEPTVEAAAVEAEGVSLADSLRAAAEDAMQQSGMVYDEGTGLYYDYTTGFYYDATTQMYYDPNNGHYYYFDSEKGTYEYYTSVDLQPAEGTTKTKKKKTKKKDLEKEEKARRSTKRRSRERKRGREAERERSKKRLKTSGRHHRKAVDCITDDEDEERERREKRRRRRRSSSTERGSETEEGEISDSEDSASSSSHSSSDSSTQSNVCDDSEVEQQWPPCIRVMVVRSPVLNPGTLFIITSDTIATIGRAKDMDHTISIPEMGVSKFHAEVHFDLERQKYVLMDQGSQNGTIINGNRILQPKEHSDPHPLDHGDEVKFGETVLSFHIHPASETCDGCEPGQVIAHLRLNQKQAPQTGFSLLSKKEKEKIRLKELKQMKAKYGLQGSAHEDQEVLNNSKYANRAEQRRRTVGSEHPHHKDDAPASLHEEIDRGNKGRKLLEKMGWKHGEGLGRDSAGIKEPIKPHAMNKQAGLGSAPQLPADSPLLAAGNSRRAQNWEKARERFESFTTQKSKAAACHPPKKGQWVLGSGKKT</sequence>
<evidence type="ECO:0000313" key="6">
    <source>
        <dbReference type="RefSeq" id="XP_032824775.1"/>
    </source>
</evidence>
<dbReference type="PANTHER" id="PTHR23106">
    <property type="entry name" value="ANGIOGENIC FACTOR WITH G PATCH AND FHA DOMAINS 1"/>
    <property type="match status" value="1"/>
</dbReference>
<proteinExistence type="predicted"/>
<accession>A0AAJ7TXG1</accession>
<dbReference type="CDD" id="cd22686">
    <property type="entry name" value="FHA_AGGF1"/>
    <property type="match status" value="1"/>
</dbReference>
<feature type="compositionally biased region" description="Acidic residues" evidence="2">
    <location>
        <begin position="1"/>
        <end position="11"/>
    </location>
</feature>
<evidence type="ECO:0000256" key="1">
    <source>
        <dbReference type="SAM" id="Coils"/>
    </source>
</evidence>
<feature type="coiled-coil region" evidence="1">
    <location>
        <begin position="109"/>
        <end position="157"/>
    </location>
</feature>
<dbReference type="Pfam" id="PF01585">
    <property type="entry name" value="G-patch"/>
    <property type="match status" value="1"/>
</dbReference>
<evidence type="ECO:0000259" key="4">
    <source>
        <dbReference type="PROSITE" id="PS50174"/>
    </source>
</evidence>
<feature type="compositionally biased region" description="Basic residues" evidence="2">
    <location>
        <begin position="323"/>
        <end position="333"/>
    </location>
</feature>
<dbReference type="PROSITE" id="PS50006">
    <property type="entry name" value="FHA_DOMAIN"/>
    <property type="match status" value="1"/>
</dbReference>
<dbReference type="Proteomes" id="UP001318040">
    <property type="component" value="Chromosome 40"/>
</dbReference>
<feature type="compositionally biased region" description="Low complexity" evidence="2">
    <location>
        <begin position="401"/>
        <end position="413"/>
    </location>
</feature>
<dbReference type="Pfam" id="PF17780">
    <property type="entry name" value="OCRE"/>
    <property type="match status" value="1"/>
</dbReference>
<evidence type="ECO:0000256" key="2">
    <source>
        <dbReference type="SAM" id="MobiDB-lite"/>
    </source>
</evidence>
<name>A0AAJ7TXG1_PETMA</name>
<dbReference type="SMART" id="SM00240">
    <property type="entry name" value="FHA"/>
    <property type="match status" value="1"/>
</dbReference>
<dbReference type="Gene3D" id="2.60.200.20">
    <property type="match status" value="1"/>
</dbReference>
<dbReference type="GO" id="GO:0003676">
    <property type="term" value="F:nucleic acid binding"/>
    <property type="evidence" value="ECO:0007669"/>
    <property type="project" value="InterPro"/>
</dbReference>
<organism evidence="5 6">
    <name type="scientific">Petromyzon marinus</name>
    <name type="common">Sea lamprey</name>
    <dbReference type="NCBI Taxonomy" id="7757"/>
    <lineage>
        <taxon>Eukaryota</taxon>
        <taxon>Metazoa</taxon>
        <taxon>Chordata</taxon>
        <taxon>Craniata</taxon>
        <taxon>Vertebrata</taxon>
        <taxon>Cyclostomata</taxon>
        <taxon>Hyperoartia</taxon>
        <taxon>Petromyzontiformes</taxon>
        <taxon>Petromyzontidae</taxon>
        <taxon>Petromyzon</taxon>
    </lineage>
</organism>
<dbReference type="RefSeq" id="XP_032824775.1">
    <property type="nucleotide sequence ID" value="XM_032968884.1"/>
</dbReference>
<keyword evidence="5" id="KW-1185">Reference proteome</keyword>
<dbReference type="SUPFAM" id="SSF49879">
    <property type="entry name" value="SMAD/FHA domain"/>
    <property type="match status" value="1"/>
</dbReference>
<dbReference type="SMART" id="SM00443">
    <property type="entry name" value="G_patch"/>
    <property type="match status" value="1"/>
</dbReference>
<dbReference type="InterPro" id="IPR053027">
    <property type="entry name" value="AGGF1"/>
</dbReference>
<feature type="domain" description="G-patch" evidence="4">
    <location>
        <begin position="642"/>
        <end position="688"/>
    </location>
</feature>
<keyword evidence="1" id="KW-0175">Coiled coil</keyword>
<feature type="domain" description="FHA" evidence="3">
    <location>
        <begin position="456"/>
        <end position="509"/>
    </location>
</feature>
<evidence type="ECO:0000259" key="3">
    <source>
        <dbReference type="PROSITE" id="PS50006"/>
    </source>
</evidence>
<feature type="compositionally biased region" description="Basic and acidic residues" evidence="2">
    <location>
        <begin position="612"/>
        <end position="642"/>
    </location>
</feature>